<dbReference type="GO" id="GO:0005634">
    <property type="term" value="C:nucleus"/>
    <property type="evidence" value="ECO:0007669"/>
    <property type="project" value="TreeGrafter"/>
</dbReference>
<dbReference type="SMART" id="SM00356">
    <property type="entry name" value="ZnF_C3H1"/>
    <property type="match status" value="1"/>
</dbReference>
<evidence type="ECO:0000256" key="1">
    <source>
        <dbReference type="ARBA" id="ARBA00022723"/>
    </source>
</evidence>
<dbReference type="GO" id="GO:0003723">
    <property type="term" value="F:RNA binding"/>
    <property type="evidence" value="ECO:0007669"/>
    <property type="project" value="InterPro"/>
</dbReference>
<dbReference type="VEuPathDB" id="MicrosporidiaDB:TUBRATIS_23100"/>
<proteinExistence type="predicted"/>
<evidence type="ECO:0000313" key="9">
    <source>
        <dbReference type="Proteomes" id="UP000282876"/>
    </source>
</evidence>
<evidence type="ECO:0000256" key="2">
    <source>
        <dbReference type="ARBA" id="ARBA00022737"/>
    </source>
</evidence>
<reference evidence="8 9" key="1">
    <citation type="submission" date="2018-10" db="EMBL/GenBank/DDBJ databases">
        <title>Draft genome sequence of the microsporidian Tubulinosema ratisbonensis.</title>
        <authorList>
            <person name="Polonais V."/>
            <person name="Peyretaillade E."/>
            <person name="Niehus S."/>
            <person name="Wawrzyniak I."/>
            <person name="Franchet A."/>
            <person name="Gaspin C."/>
            <person name="Reichstadt M."/>
            <person name="Belser C."/>
            <person name="Labadie K."/>
            <person name="Delbac F."/>
            <person name="Ferrandon D."/>
        </authorList>
    </citation>
    <scope>NUCLEOTIDE SEQUENCE [LARGE SCALE GENOMIC DNA]</scope>
    <source>
        <strain evidence="8 9">Franzen</strain>
    </source>
</reference>
<accession>A0A437AJC9</accession>
<organism evidence="8 9">
    <name type="scientific">Tubulinosema ratisbonensis</name>
    <dbReference type="NCBI Taxonomy" id="291195"/>
    <lineage>
        <taxon>Eukaryota</taxon>
        <taxon>Fungi</taxon>
        <taxon>Fungi incertae sedis</taxon>
        <taxon>Microsporidia</taxon>
        <taxon>Tubulinosematoidea</taxon>
        <taxon>Tubulinosematidae</taxon>
        <taxon>Tubulinosema</taxon>
    </lineage>
</organism>
<dbReference type="InterPro" id="IPR000571">
    <property type="entry name" value="Znf_CCCH"/>
</dbReference>
<dbReference type="GO" id="GO:0045892">
    <property type="term" value="P:negative regulation of DNA-templated transcription"/>
    <property type="evidence" value="ECO:0007669"/>
    <property type="project" value="InterPro"/>
</dbReference>
<dbReference type="PROSITE" id="PS50103">
    <property type="entry name" value="ZF_C3H1"/>
    <property type="match status" value="1"/>
</dbReference>
<dbReference type="InterPro" id="IPR045124">
    <property type="entry name" value="Su(sable)-like"/>
</dbReference>
<evidence type="ECO:0000256" key="4">
    <source>
        <dbReference type="ARBA" id="ARBA00022833"/>
    </source>
</evidence>
<keyword evidence="2" id="KW-0677">Repeat</keyword>
<feature type="zinc finger region" description="C3H1-type" evidence="5">
    <location>
        <begin position="102"/>
        <end position="129"/>
    </location>
</feature>
<dbReference type="OrthoDB" id="411372at2759"/>
<evidence type="ECO:0000256" key="5">
    <source>
        <dbReference type="PROSITE-ProRule" id="PRU00723"/>
    </source>
</evidence>
<dbReference type="STRING" id="291195.A0A437AJC9"/>
<dbReference type="InterPro" id="IPR036855">
    <property type="entry name" value="Znf_CCCH_sf"/>
</dbReference>
<keyword evidence="9" id="KW-1185">Reference proteome</keyword>
<evidence type="ECO:0000256" key="3">
    <source>
        <dbReference type="ARBA" id="ARBA00022771"/>
    </source>
</evidence>
<keyword evidence="6" id="KW-0472">Membrane</keyword>
<evidence type="ECO:0000313" key="8">
    <source>
        <dbReference type="EMBL" id="RVD91245.1"/>
    </source>
</evidence>
<keyword evidence="6" id="KW-1133">Transmembrane helix</keyword>
<dbReference type="GO" id="GO:0008270">
    <property type="term" value="F:zinc ion binding"/>
    <property type="evidence" value="ECO:0007669"/>
    <property type="project" value="UniProtKB-KW"/>
</dbReference>
<dbReference type="Pfam" id="PF15663">
    <property type="entry name" value="zf-CCCH_3"/>
    <property type="match status" value="1"/>
</dbReference>
<keyword evidence="6" id="KW-0812">Transmembrane</keyword>
<evidence type="ECO:0000259" key="7">
    <source>
        <dbReference type="PROSITE" id="PS50103"/>
    </source>
</evidence>
<comment type="caution">
    <text evidence="8">The sequence shown here is derived from an EMBL/GenBank/DDBJ whole genome shotgun (WGS) entry which is preliminary data.</text>
</comment>
<gene>
    <name evidence="8" type="ORF">TUBRATIS_23100</name>
</gene>
<dbReference type="PANTHER" id="PTHR13119:SF12">
    <property type="entry name" value="PROTEIN SUPPRESSOR OF SABLE"/>
    <property type="match status" value="1"/>
</dbReference>
<feature type="transmembrane region" description="Helical" evidence="6">
    <location>
        <begin position="27"/>
        <end position="48"/>
    </location>
</feature>
<feature type="domain" description="C3H1-type" evidence="7">
    <location>
        <begin position="102"/>
        <end position="129"/>
    </location>
</feature>
<dbReference type="Gene3D" id="4.10.1000.10">
    <property type="entry name" value="Zinc finger, CCCH-type"/>
    <property type="match status" value="1"/>
</dbReference>
<dbReference type="PANTHER" id="PTHR13119">
    <property type="entry name" value="ZINC FINGER CCCH DOMAIN-CONTAINING PROTEI"/>
    <property type="match status" value="1"/>
</dbReference>
<dbReference type="EMBL" id="RCSS01000594">
    <property type="protein sequence ID" value="RVD91245.1"/>
    <property type="molecule type" value="Genomic_DNA"/>
</dbReference>
<dbReference type="AlphaFoldDB" id="A0A437AJC9"/>
<keyword evidence="4 5" id="KW-0862">Zinc</keyword>
<dbReference type="SUPFAM" id="SSF90229">
    <property type="entry name" value="CCCH zinc finger"/>
    <property type="match status" value="2"/>
</dbReference>
<dbReference type="InterPro" id="IPR041686">
    <property type="entry name" value="Znf-CCCH_3"/>
</dbReference>
<keyword evidence="1 5" id="KW-0479">Metal-binding</keyword>
<name>A0A437AJC9_9MICR</name>
<evidence type="ECO:0000256" key="6">
    <source>
        <dbReference type="SAM" id="Phobius"/>
    </source>
</evidence>
<sequence length="201" mass="23945">MIILQSKYLKNSLNLEITSYFTMCKKIVICVSLINLFSDCILSIYSFYKPFLLIHLVLHFYYKVLLKFKQGVFTFHLNVQNIIKLKKPHSFKNEDVEKKPYGYKKAPCKFFIKNACTKGDACTFSHEVKAFPCHAYHLRDKCLRKYCKFSHAPITIEQLKQLKEEEEKEDETYLSLFKENNHVFLILMFCNKISLMKYIFK</sequence>
<protein>
    <submittedName>
        <fullName evidence="8">Zinc finger protein</fullName>
    </submittedName>
</protein>
<keyword evidence="3 5" id="KW-0863">Zinc-finger</keyword>
<dbReference type="Proteomes" id="UP000282876">
    <property type="component" value="Unassembled WGS sequence"/>
</dbReference>